<sequence length="1050" mass="117681">MKTQTEVELDHAYLSLGLGVDAFVRSLTVNRGRPVCFLLGAGASLTSGMPSAERCIWDWKRDIFVSNNPTLRETVGELSLEGTRKRIQSWLDRQGHYPPAGSENEYSYFAETCYPSRTDRKSFFHAYVKKAVPHIGYRLIPLLVQAGLLRTIWTTNFDGLASRACSAADVVCVEIGMDSAIRTLRPPIEGELRVVSMHGDYRYDSLKNTVGELAEQDENFRTELSIELKDCDLVVLGYSGRDESIMSILRKVYSSPGETRLFWCGFGAEPPNEVSRLIAATRNNGREAFYVPTGGFDDTITRLSLSFLDAKHLGNAKEIIGSLSASQAPTKLFASPPIEPTTLFKSNAYPITCPSELFEAKLEFPADVRRGQWLQEKLSSIHACGVATRDGAFLYGNPRELQAALRHYLIGQIVRHAVSETDIGRDHRIRSLVRKGFLLSIKRHLSTHGTTARAWEKGSYESRKQNGKLYHIHHALRAEINVIAGRTLAVLMPEVVVYDSAGNLADLDTAKILQNQVYGYQHNNIFDRDLRHWVDRLVNIEIPGFDGGIFRIKKAPWYAGISEIGKRPLDENARRFVKQSGLVVNDMPLLFSSRSSNTEVKDIHPIRGLVTNRPWDFSLTSNGLAPQTDLAVICPAPDANVFSRFLYQLNERTTPPQTEQDYLLPYPGFTAAFGLPLVIPIPGDSGWQSINDNVEGDRLAAAKALAQRLCRALDNIRASTRPGAVTLIFVPSRWESLKVVQDPIESFNLHDYVKAYAARAGLSTQFLRAETVQSPQPCRVRWWLALALYAKALRTPWRLDCIDDETAYVGIGYSIDQGADNGSHILLGCSHLYSSRGEGLQFRLGRLENSIIKGRNPFMSEDDARRTGETIRQLFFDAKMKLPSRVVVHKRTRFTEEEQRGLCQGLDGVKNVELIEINIDESLRYLASKKTDRGMEPDTFPVPRGTTIILNGHSALVWVHGSALNIQNPKFRYYQGKRRIPAPLYIKRYIGQSDVMQVASEILGLSKMNWNHFDFYSQMPATLTSANSIAQVGSYLNAFGSAAYDYRLLI</sequence>
<evidence type="ECO:0008006" key="3">
    <source>
        <dbReference type="Google" id="ProtNLM"/>
    </source>
</evidence>
<dbReference type="InterPro" id="IPR029035">
    <property type="entry name" value="DHS-like_NAD/FAD-binding_dom"/>
</dbReference>
<dbReference type="AlphaFoldDB" id="A0A7W5EBA6"/>
<dbReference type="CDD" id="cd04659">
    <property type="entry name" value="Piwi_piwi-like_ProArk"/>
    <property type="match status" value="1"/>
</dbReference>
<gene>
    <name evidence="1" type="ORF">FHS02_002868</name>
</gene>
<evidence type="ECO:0000313" key="1">
    <source>
        <dbReference type="EMBL" id="MBB3222049.1"/>
    </source>
</evidence>
<evidence type="ECO:0000313" key="2">
    <source>
        <dbReference type="Proteomes" id="UP000584325"/>
    </source>
</evidence>
<organism evidence="1 2">
    <name type="scientific">Pseudoduganella umbonata</name>
    <dbReference type="NCBI Taxonomy" id="864828"/>
    <lineage>
        <taxon>Bacteria</taxon>
        <taxon>Pseudomonadati</taxon>
        <taxon>Pseudomonadota</taxon>
        <taxon>Betaproteobacteria</taxon>
        <taxon>Burkholderiales</taxon>
        <taxon>Oxalobacteraceae</taxon>
        <taxon>Telluria group</taxon>
        <taxon>Pseudoduganella</taxon>
    </lineage>
</organism>
<dbReference type="Gene3D" id="3.40.50.2300">
    <property type="match status" value="1"/>
</dbReference>
<dbReference type="InterPro" id="IPR036397">
    <property type="entry name" value="RNaseH_sf"/>
</dbReference>
<dbReference type="Gene3D" id="3.30.420.10">
    <property type="entry name" value="Ribonuclease H-like superfamily/Ribonuclease H"/>
    <property type="match status" value="1"/>
</dbReference>
<name>A0A7W5EBA6_9BURK</name>
<protein>
    <recommendedName>
        <fullName evidence="3">Piwi domain-containing protein</fullName>
    </recommendedName>
</protein>
<dbReference type="EMBL" id="JACHXS010000005">
    <property type="protein sequence ID" value="MBB3222049.1"/>
    <property type="molecule type" value="Genomic_DNA"/>
</dbReference>
<accession>A0A7W5EBA6</accession>
<dbReference type="Gene3D" id="3.40.50.1220">
    <property type="entry name" value="TPP-binding domain"/>
    <property type="match status" value="1"/>
</dbReference>
<comment type="caution">
    <text evidence="1">The sequence shown here is derived from an EMBL/GenBank/DDBJ whole genome shotgun (WGS) entry which is preliminary data.</text>
</comment>
<proteinExistence type="predicted"/>
<dbReference type="SUPFAM" id="SSF53098">
    <property type="entry name" value="Ribonuclease H-like"/>
    <property type="match status" value="1"/>
</dbReference>
<dbReference type="Pfam" id="PF13289">
    <property type="entry name" value="SIR2_2"/>
    <property type="match status" value="1"/>
</dbReference>
<dbReference type="Proteomes" id="UP000584325">
    <property type="component" value="Unassembled WGS sequence"/>
</dbReference>
<dbReference type="GO" id="GO:0003676">
    <property type="term" value="F:nucleic acid binding"/>
    <property type="evidence" value="ECO:0007669"/>
    <property type="project" value="InterPro"/>
</dbReference>
<dbReference type="SUPFAM" id="SSF52467">
    <property type="entry name" value="DHS-like NAD/FAD-binding domain"/>
    <property type="match status" value="1"/>
</dbReference>
<dbReference type="InterPro" id="IPR012337">
    <property type="entry name" value="RNaseH-like_sf"/>
</dbReference>
<reference evidence="1 2" key="1">
    <citation type="submission" date="2020-08" db="EMBL/GenBank/DDBJ databases">
        <title>Genomic Encyclopedia of Type Strains, Phase III (KMG-III): the genomes of soil and plant-associated and newly described type strains.</title>
        <authorList>
            <person name="Whitman W."/>
        </authorList>
    </citation>
    <scope>NUCLEOTIDE SEQUENCE [LARGE SCALE GENOMIC DNA]</scope>
    <source>
        <strain evidence="1 2">CECT 7753</strain>
    </source>
</reference>
<dbReference type="RefSeq" id="WP_229422267.1">
    <property type="nucleotide sequence ID" value="NZ_CP040017.1"/>
</dbReference>